<feature type="binding site" evidence="18">
    <location>
        <position position="83"/>
    </location>
    <ligand>
        <name>a divalent metal cation</name>
        <dbReference type="ChEBI" id="CHEBI:60240"/>
    </ligand>
</feature>
<feature type="transmembrane region" description="Helical" evidence="19">
    <location>
        <begin position="38"/>
        <end position="56"/>
    </location>
</feature>
<comment type="caution">
    <text evidence="20">The sequence shown here is derived from an EMBL/GenBank/DDBJ whole genome shotgun (WGS) entry which is preliminary data.</text>
</comment>
<keyword evidence="18" id="KW-0479">Metal-binding</keyword>
<reference evidence="20 21" key="1">
    <citation type="submission" date="2011-09" db="EMBL/GenBank/DDBJ databases">
        <title>The Genome Sequence of Bacillus smithii 7_3_47FAA.</title>
        <authorList>
            <consortium name="The Broad Institute Genome Sequencing Platform"/>
            <person name="Earl A."/>
            <person name="Ward D."/>
            <person name="Feldgarden M."/>
            <person name="Gevers D."/>
            <person name="Daigneault M."/>
            <person name="Strauss J."/>
            <person name="Allen-Vercoe E."/>
            <person name="Young S.K."/>
            <person name="Zeng Q."/>
            <person name="Gargeya S."/>
            <person name="Fitzgerald M."/>
            <person name="Haas B."/>
            <person name="Abouelleil A."/>
            <person name="Alvarado L."/>
            <person name="Arachchi H.M."/>
            <person name="Berlin A."/>
            <person name="Brown A."/>
            <person name="Chapman S.B."/>
            <person name="Chen Z."/>
            <person name="Dunbar C."/>
            <person name="Freedman E."/>
            <person name="Gearin G."/>
            <person name="Goldberg J."/>
            <person name="Griggs A."/>
            <person name="Gujja S."/>
            <person name="Heiman D."/>
            <person name="Howarth C."/>
            <person name="Larson L."/>
            <person name="Lui A."/>
            <person name="MacDonald P.J.P."/>
            <person name="Montmayeur A."/>
            <person name="Murphy C."/>
            <person name="Neiman D."/>
            <person name="Pearson M."/>
            <person name="Priest M."/>
            <person name="Roberts A."/>
            <person name="Saif S."/>
            <person name="Shea T."/>
            <person name="Shenoy N."/>
            <person name="Sisk P."/>
            <person name="Stolte C."/>
            <person name="Sykes S."/>
            <person name="Wortman J."/>
            <person name="Nusbaum C."/>
            <person name="Birren B."/>
        </authorList>
    </citation>
    <scope>NUCLEOTIDE SEQUENCE [LARGE SCALE GENOMIC DNA]</scope>
    <source>
        <strain evidence="20 21">7_3_47FAA</strain>
    </source>
</reference>
<dbReference type="HOGENOM" id="CLU_112343_2_2_9"/>
<evidence type="ECO:0000256" key="11">
    <source>
        <dbReference type="ARBA" id="ARBA00023098"/>
    </source>
</evidence>
<keyword evidence="11" id="KW-0443">Lipid metabolism</keyword>
<keyword evidence="10 19" id="KW-1133">Transmembrane helix</keyword>
<dbReference type="InterPro" id="IPR036945">
    <property type="entry name" value="DAGK_sf"/>
</dbReference>
<evidence type="ECO:0000256" key="15">
    <source>
        <dbReference type="PIRSR" id="PIRSR600829-1"/>
    </source>
</evidence>
<evidence type="ECO:0000256" key="18">
    <source>
        <dbReference type="PIRSR" id="PIRSR600829-4"/>
    </source>
</evidence>
<keyword evidence="14" id="KW-1208">Phospholipid metabolism</keyword>
<evidence type="ECO:0000256" key="10">
    <source>
        <dbReference type="ARBA" id="ARBA00022989"/>
    </source>
</evidence>
<protein>
    <recommendedName>
        <fullName evidence="22">Undecaprenol kinase</fullName>
    </recommendedName>
</protein>
<dbReference type="InterPro" id="IPR000829">
    <property type="entry name" value="DAGK"/>
</dbReference>
<dbReference type="Proteomes" id="UP000011747">
    <property type="component" value="Unassembled WGS sequence"/>
</dbReference>
<keyword evidence="5" id="KW-0808">Transferase</keyword>
<dbReference type="PATRIC" id="fig|665952.3.peg.3207"/>
<keyword evidence="21" id="KW-1185">Reference proteome</keyword>
<evidence type="ECO:0000256" key="1">
    <source>
        <dbReference type="ARBA" id="ARBA00004651"/>
    </source>
</evidence>
<proteinExistence type="inferred from homology"/>
<evidence type="ECO:0000256" key="5">
    <source>
        <dbReference type="ARBA" id="ARBA00022679"/>
    </source>
</evidence>
<feature type="binding site" evidence="17">
    <location>
        <position position="17"/>
    </location>
    <ligand>
        <name>ATP</name>
        <dbReference type="ChEBI" id="CHEBI:30616"/>
    </ligand>
</feature>
<feature type="binding site" evidence="17">
    <location>
        <position position="35"/>
    </location>
    <ligand>
        <name>ATP</name>
        <dbReference type="ChEBI" id="CHEBI:30616"/>
    </ligand>
</feature>
<comment type="similarity">
    <text evidence="2">Belongs to the bacterial diacylglycerol kinase family.</text>
</comment>
<dbReference type="AlphaFoldDB" id="G9QPU3"/>
<keyword evidence="6 19" id="KW-0812">Transmembrane</keyword>
<dbReference type="GO" id="GO:0046872">
    <property type="term" value="F:metal ion binding"/>
    <property type="evidence" value="ECO:0007669"/>
    <property type="project" value="UniProtKB-KW"/>
</dbReference>
<evidence type="ECO:0000256" key="14">
    <source>
        <dbReference type="ARBA" id="ARBA00023264"/>
    </source>
</evidence>
<keyword evidence="3" id="KW-1003">Cell membrane</keyword>
<dbReference type="Gene3D" id="1.10.287.3610">
    <property type="match status" value="1"/>
</dbReference>
<evidence type="ECO:0000256" key="2">
    <source>
        <dbReference type="ARBA" id="ARBA00005967"/>
    </source>
</evidence>
<dbReference type="PROSITE" id="PS01069">
    <property type="entry name" value="DAGK_PROKAR"/>
    <property type="match status" value="1"/>
</dbReference>
<dbReference type="EMBL" id="ACWF01000156">
    <property type="protein sequence ID" value="EHL73734.1"/>
    <property type="molecule type" value="Genomic_DNA"/>
</dbReference>
<dbReference type="GO" id="GO:0005886">
    <property type="term" value="C:plasma membrane"/>
    <property type="evidence" value="ECO:0007669"/>
    <property type="project" value="UniProtKB-SubCell"/>
</dbReference>
<keyword evidence="9 17" id="KW-0067">ATP-binding</keyword>
<dbReference type="GO" id="GO:0005524">
    <property type="term" value="F:ATP binding"/>
    <property type="evidence" value="ECO:0007669"/>
    <property type="project" value="UniProtKB-KW"/>
</dbReference>
<comment type="cofactor">
    <cofactor evidence="18">
        <name>Mg(2+)</name>
        <dbReference type="ChEBI" id="CHEBI:18420"/>
    </cofactor>
    <text evidence="18">Mn(2+), Zn(2+), Cd(2+) and Co(2+) support activity to lesser extents.</text>
</comment>
<feature type="binding site" evidence="18">
    <location>
        <position position="35"/>
    </location>
    <ligand>
        <name>a divalent metal cation</name>
        <dbReference type="ChEBI" id="CHEBI:60240"/>
    </ligand>
</feature>
<evidence type="ECO:0000256" key="17">
    <source>
        <dbReference type="PIRSR" id="PIRSR600829-3"/>
    </source>
</evidence>
<name>G9QPU3_9BACI</name>
<feature type="binding site" evidence="16">
    <location>
        <position position="17"/>
    </location>
    <ligand>
        <name>substrate</name>
    </ligand>
</feature>
<evidence type="ECO:0000256" key="12">
    <source>
        <dbReference type="ARBA" id="ARBA00023136"/>
    </source>
</evidence>
<dbReference type="Pfam" id="PF01219">
    <property type="entry name" value="DAGK_prokar"/>
    <property type="match status" value="1"/>
</dbReference>
<feature type="transmembrane region" description="Helical" evidence="19">
    <location>
        <begin position="62"/>
        <end position="82"/>
    </location>
</feature>
<dbReference type="InterPro" id="IPR033717">
    <property type="entry name" value="UDPK"/>
</dbReference>
<feature type="binding site" evidence="16">
    <location>
        <position position="76"/>
    </location>
    <ligand>
        <name>substrate</name>
    </ligand>
</feature>
<accession>G9QPU3</accession>
<evidence type="ECO:0000256" key="16">
    <source>
        <dbReference type="PIRSR" id="PIRSR600829-2"/>
    </source>
</evidence>
<evidence type="ECO:0000256" key="4">
    <source>
        <dbReference type="ARBA" id="ARBA00022516"/>
    </source>
</evidence>
<feature type="transmembrane region" description="Helical" evidence="19">
    <location>
        <begin position="103"/>
        <end position="124"/>
    </location>
</feature>
<evidence type="ECO:0000256" key="6">
    <source>
        <dbReference type="ARBA" id="ARBA00022692"/>
    </source>
</evidence>
<evidence type="ECO:0000256" key="3">
    <source>
        <dbReference type="ARBA" id="ARBA00022475"/>
    </source>
</evidence>
<evidence type="ECO:0008006" key="22">
    <source>
        <dbReference type="Google" id="ProtNLM"/>
    </source>
</evidence>
<dbReference type="GO" id="GO:0016301">
    <property type="term" value="F:kinase activity"/>
    <property type="evidence" value="ECO:0007669"/>
    <property type="project" value="UniProtKB-KW"/>
</dbReference>
<evidence type="ECO:0000256" key="13">
    <source>
        <dbReference type="ARBA" id="ARBA00023209"/>
    </source>
</evidence>
<evidence type="ECO:0000313" key="21">
    <source>
        <dbReference type="Proteomes" id="UP000011747"/>
    </source>
</evidence>
<keyword evidence="8" id="KW-0418">Kinase</keyword>
<sequence>MNMDSKDKDRNVFSVHRLKRSFSFAFGGIGTAWKEANFKIHVMAAFLTTAAGFAFQLSKWEWMILLLLFAGMFALEMVNTAIEKIVDLATQDYHPLAKEAKDLAAGAVLVYAIFAVVIGMIIFLPKWFRLFV</sequence>
<keyword evidence="13" id="KW-0594">Phospholipid biosynthesis</keyword>
<feature type="binding site" evidence="17">
    <location>
        <position position="83"/>
    </location>
    <ligand>
        <name>ATP</name>
        <dbReference type="ChEBI" id="CHEBI:30616"/>
    </ligand>
</feature>
<gene>
    <name evidence="20" type="ORF">HMPREF1015_00310</name>
</gene>
<keyword evidence="4" id="KW-0444">Lipid biosynthesis</keyword>
<evidence type="ECO:0000313" key="20">
    <source>
        <dbReference type="EMBL" id="EHL73734.1"/>
    </source>
</evidence>
<dbReference type="PANTHER" id="PTHR34299">
    <property type="entry name" value="DIACYLGLYCEROL KINASE"/>
    <property type="match status" value="1"/>
</dbReference>
<evidence type="ECO:0000256" key="19">
    <source>
        <dbReference type="SAM" id="Phobius"/>
    </source>
</evidence>
<keyword evidence="18" id="KW-0460">Magnesium</keyword>
<evidence type="ECO:0000256" key="7">
    <source>
        <dbReference type="ARBA" id="ARBA00022741"/>
    </source>
</evidence>
<organism evidence="20 21">
    <name type="scientific">Bacillus smithii 7_3_47FAA</name>
    <dbReference type="NCBI Taxonomy" id="665952"/>
    <lineage>
        <taxon>Bacteria</taxon>
        <taxon>Bacillati</taxon>
        <taxon>Bacillota</taxon>
        <taxon>Bacilli</taxon>
        <taxon>Bacillales</taxon>
        <taxon>Bacillaceae</taxon>
        <taxon>Bacillus</taxon>
    </lineage>
</organism>
<keyword evidence="7 17" id="KW-0547">Nucleotide-binding</keyword>
<dbReference type="RefSeq" id="WP_003355393.1">
    <property type="nucleotide sequence ID" value="NZ_JH414764.1"/>
</dbReference>
<dbReference type="GO" id="GO:0008654">
    <property type="term" value="P:phospholipid biosynthetic process"/>
    <property type="evidence" value="ECO:0007669"/>
    <property type="project" value="UniProtKB-KW"/>
</dbReference>
<evidence type="ECO:0000256" key="8">
    <source>
        <dbReference type="ARBA" id="ARBA00022777"/>
    </source>
</evidence>
<dbReference type="CDD" id="cd14265">
    <property type="entry name" value="UDPK_IM_like"/>
    <property type="match status" value="1"/>
</dbReference>
<keyword evidence="12 19" id="KW-0472">Membrane</keyword>
<feature type="binding site" evidence="17">
    <location>
        <begin position="101"/>
        <end position="102"/>
    </location>
    <ligand>
        <name>ATP</name>
        <dbReference type="ChEBI" id="CHEBI:30616"/>
    </ligand>
</feature>
<feature type="active site" description="Proton acceptor" evidence="15">
    <location>
        <position position="76"/>
    </location>
</feature>
<comment type="subcellular location">
    <subcellularLocation>
        <location evidence="1">Cell membrane</location>
        <topology evidence="1">Multi-pass membrane protein</topology>
    </subcellularLocation>
</comment>
<evidence type="ECO:0000256" key="9">
    <source>
        <dbReference type="ARBA" id="ARBA00022840"/>
    </source>
</evidence>
<dbReference type="PANTHER" id="PTHR34299:SF1">
    <property type="entry name" value="DIACYLGLYCEROL KINASE"/>
    <property type="match status" value="1"/>
</dbReference>